<dbReference type="RefSeq" id="WP_281779334.1">
    <property type="nucleotide sequence ID" value="NZ_AP027041.1"/>
</dbReference>
<evidence type="ECO:0000256" key="1">
    <source>
        <dbReference type="ARBA" id="ARBA00022801"/>
    </source>
</evidence>
<dbReference type="InterPro" id="IPR001375">
    <property type="entry name" value="Peptidase_S9_cat"/>
</dbReference>
<dbReference type="InterPro" id="IPR029058">
    <property type="entry name" value="AB_hydrolase_fold"/>
</dbReference>
<evidence type="ECO:0000313" key="4">
    <source>
        <dbReference type="EMBL" id="BDU17399.1"/>
    </source>
</evidence>
<evidence type="ECO:0000313" key="5">
    <source>
        <dbReference type="Proteomes" id="UP001317822"/>
    </source>
</evidence>
<name>A0ABM8DFM6_9GAMM</name>
<proteinExistence type="predicted"/>
<keyword evidence="1" id="KW-0378">Hydrolase</keyword>
<reference evidence="4 5" key="1">
    <citation type="journal article" date="2023" name="Int. J. Syst. Evol. Microbiol.">
        <title>Physiological and genomic analyses of cobalamin (vitamin B12)-auxotrophy of Lysobacter auxotrophicus sp. nov., a methionine-auxotrophic chitinolytic bacterium isolated from chitin-treated soil.</title>
        <authorList>
            <person name="Saito A."/>
            <person name="Dohra H."/>
            <person name="Hamada M."/>
            <person name="Moriuchi R."/>
            <person name="Kotsuchibashi Y."/>
            <person name="Mori K."/>
        </authorList>
    </citation>
    <scope>NUCLEOTIDE SEQUENCE [LARGE SCALE GENOMIC DNA]</scope>
    <source>
        <strain evidence="4 5">5-21a</strain>
    </source>
</reference>
<dbReference type="SUPFAM" id="SSF82171">
    <property type="entry name" value="DPP6 N-terminal domain-like"/>
    <property type="match status" value="1"/>
</dbReference>
<organism evidence="4 5">
    <name type="scientific">Lysobacter auxotrophicus</name>
    <dbReference type="NCBI Taxonomy" id="2992573"/>
    <lineage>
        <taxon>Bacteria</taxon>
        <taxon>Pseudomonadati</taxon>
        <taxon>Pseudomonadota</taxon>
        <taxon>Gammaproteobacteria</taxon>
        <taxon>Lysobacterales</taxon>
        <taxon>Lysobacteraceae</taxon>
        <taxon>Lysobacter</taxon>
    </lineage>
</organism>
<dbReference type="SUPFAM" id="SSF53474">
    <property type="entry name" value="alpha/beta-Hydrolases"/>
    <property type="match status" value="1"/>
</dbReference>
<dbReference type="Gene3D" id="3.40.50.1820">
    <property type="entry name" value="alpha/beta hydrolase"/>
    <property type="match status" value="1"/>
</dbReference>
<dbReference type="PANTHER" id="PTHR42776:SF27">
    <property type="entry name" value="DIPEPTIDYL PEPTIDASE FAMILY MEMBER 6"/>
    <property type="match status" value="1"/>
</dbReference>
<dbReference type="PANTHER" id="PTHR42776">
    <property type="entry name" value="SERINE PEPTIDASE S9 FAMILY MEMBER"/>
    <property type="match status" value="1"/>
</dbReference>
<protein>
    <submittedName>
        <fullName evidence="4">S9 family peptidase</fullName>
    </submittedName>
</protein>
<feature type="signal peptide" evidence="2">
    <location>
        <begin position="1"/>
        <end position="19"/>
    </location>
</feature>
<dbReference type="Pfam" id="PF00326">
    <property type="entry name" value="Peptidase_S9"/>
    <property type="match status" value="1"/>
</dbReference>
<feature type="chain" id="PRO_5045311220" evidence="2">
    <location>
        <begin position="20"/>
        <end position="642"/>
    </location>
</feature>
<accession>A0ABM8DFM6</accession>
<keyword evidence="5" id="KW-1185">Reference proteome</keyword>
<evidence type="ECO:0000259" key="3">
    <source>
        <dbReference type="Pfam" id="PF00326"/>
    </source>
</evidence>
<dbReference type="EMBL" id="AP027041">
    <property type="protein sequence ID" value="BDU17399.1"/>
    <property type="molecule type" value="Genomic_DNA"/>
</dbReference>
<gene>
    <name evidence="4" type="ORF">LA521A_26000</name>
</gene>
<sequence length="642" mass="71331">MKGFVVAATLALAAWSASAQQAPTLEEFLRKPEFESMTLSPGGDYLAARIPFEDRTLLTILRVSDMKVTAKLDPGRDGFIDSEQWISSTRVLASASMKFGTMAQPYQLPNLHPLDVDGTSGAAFGAYLIDPLPDDPDFVLTAYCYKVLKNECWIRARKMRKTGVGKREDLVDAPVPDASFLADRIGTIRFSWASDNDDRQQVFLLRDGKWESINDENVSGVEITPIGTSFDRRFGFLRSERKQGPDVIERIDLATAERTVVASDANASPQALVWSFDGHEPIGAVYGGVQPQVRFFDEKHPHAALARDLIANFPGEFARVTSASRDGRRAVVTVTSPVEPPRFYLLDTVSGDLKLLARSRPWLSKRAMRPVQAFEFKARDGLTLHGWLNVPAGNGPHPLVVMPHGGPFEISDSWAFADDVQMLATRGYAVLRLNFRGSGGRGRDFVEAGHRQWGRAMQDDLTDATRWAIEHAGVDASRICIWGESYGGYAALMGAVREPALYRCVVGMAGPYDLPTMFRWGDTHRSKWGRTYLTRALGDDMARLREDSPTAHADKIRAQVMLVQGMRDYRVSPEHLHAMRRSLDQAGVKYEGYFPSDETHGFYDDKSRLKYYDNVLRFLDRNLAPVRSAGSGDAGGVAVKVE</sequence>
<keyword evidence="2" id="KW-0732">Signal</keyword>
<evidence type="ECO:0000256" key="2">
    <source>
        <dbReference type="SAM" id="SignalP"/>
    </source>
</evidence>
<feature type="domain" description="Peptidase S9 prolyl oligopeptidase catalytic" evidence="3">
    <location>
        <begin position="414"/>
        <end position="623"/>
    </location>
</feature>
<dbReference type="Proteomes" id="UP001317822">
    <property type="component" value="Chromosome"/>
</dbReference>